<reference evidence="2" key="2">
    <citation type="submission" date="2025-08" db="UniProtKB">
        <authorList>
            <consortium name="RefSeq"/>
        </authorList>
    </citation>
    <scope>IDENTIFICATION</scope>
    <source>
        <tissue evidence="2">Leaf</tissue>
    </source>
</reference>
<keyword evidence="1" id="KW-1185">Reference proteome</keyword>
<dbReference type="RefSeq" id="XP_075091654.1">
    <property type="nucleotide sequence ID" value="XM_075235553.1"/>
</dbReference>
<evidence type="ECO:0000313" key="2">
    <source>
        <dbReference type="RefSeq" id="XP_075091654.1"/>
    </source>
</evidence>
<dbReference type="Proteomes" id="UP000790787">
    <property type="component" value="Chromosome 17"/>
</dbReference>
<reference evidence="1" key="1">
    <citation type="journal article" date="2014" name="Nat. Commun.">
        <title>The tobacco genome sequence and its comparison with those of tomato and potato.</title>
        <authorList>
            <person name="Sierro N."/>
            <person name="Battey J.N."/>
            <person name="Ouadi S."/>
            <person name="Bakaher N."/>
            <person name="Bovet L."/>
            <person name="Willig A."/>
            <person name="Goepfert S."/>
            <person name="Peitsch M.C."/>
            <person name="Ivanov N.V."/>
        </authorList>
    </citation>
    <scope>NUCLEOTIDE SEQUENCE [LARGE SCALE GENOMIC DNA]</scope>
</reference>
<name>A0AC58T354_TOBAC</name>
<proteinExistence type="predicted"/>
<protein>
    <submittedName>
        <fullName evidence="2">Uncharacterized protein LOC142171849</fullName>
    </submittedName>
</protein>
<sequence length="236" mass="26164">MWTSSNYGILEGGGRNGVGILVDNDLCKPVVEVRRVNDTLMTSKLVIGGFTLNMINAYAPQAVLDEEVNRRFWEDLDNMVCGIPHTEKLFIGGDFNGHIGATSEGYDDVHGGFGFGDRNGGSTSLLDFARAFDLCSREVAIEVLGVSKGYSGGHKGYWWWNGEVQGKVKTKKAVYLKLLESVDKEEKRVNMEHYKLYKKEAKLAVTTTKIAAFSHLYEELEGRGGDKRLFGLAKAR</sequence>
<accession>A0AC58T354</accession>
<evidence type="ECO:0000313" key="1">
    <source>
        <dbReference type="Proteomes" id="UP000790787"/>
    </source>
</evidence>
<gene>
    <name evidence="2" type="primary">LOC142171849</name>
</gene>
<organism evidence="1 2">
    <name type="scientific">Nicotiana tabacum</name>
    <name type="common">Common tobacco</name>
    <dbReference type="NCBI Taxonomy" id="4097"/>
    <lineage>
        <taxon>Eukaryota</taxon>
        <taxon>Viridiplantae</taxon>
        <taxon>Streptophyta</taxon>
        <taxon>Embryophyta</taxon>
        <taxon>Tracheophyta</taxon>
        <taxon>Spermatophyta</taxon>
        <taxon>Magnoliopsida</taxon>
        <taxon>eudicotyledons</taxon>
        <taxon>Gunneridae</taxon>
        <taxon>Pentapetalae</taxon>
        <taxon>asterids</taxon>
        <taxon>lamiids</taxon>
        <taxon>Solanales</taxon>
        <taxon>Solanaceae</taxon>
        <taxon>Nicotianoideae</taxon>
        <taxon>Nicotianeae</taxon>
        <taxon>Nicotiana</taxon>
    </lineage>
</organism>